<reference evidence="1" key="1">
    <citation type="submission" date="2021-12" db="EMBL/GenBank/DDBJ databases">
        <title>Comparative genomics, transcriptomics and evolutionary studies reveal genomic signatures of adaptation to plant cell wall in hemibiotrophic fungi.</title>
        <authorList>
            <consortium name="DOE Joint Genome Institute"/>
            <person name="Baroncelli R."/>
            <person name="Diaz J.F."/>
            <person name="Benocci T."/>
            <person name="Peng M."/>
            <person name="Battaglia E."/>
            <person name="Haridas S."/>
            <person name="Andreopoulos W."/>
            <person name="Labutti K."/>
            <person name="Pangilinan J."/>
            <person name="Floch G.L."/>
            <person name="Makela M.R."/>
            <person name="Henrissat B."/>
            <person name="Grigoriev I.V."/>
            <person name="Crouch J.A."/>
            <person name="De Vries R.P."/>
            <person name="Sukno S.A."/>
            <person name="Thon M.R."/>
        </authorList>
    </citation>
    <scope>NUCLEOTIDE SEQUENCE</scope>
    <source>
        <strain evidence="1">CBS 112980</strain>
    </source>
</reference>
<dbReference type="InterPro" id="IPR036875">
    <property type="entry name" value="Znf_CCHC_sf"/>
</dbReference>
<evidence type="ECO:0000313" key="2">
    <source>
        <dbReference type="Proteomes" id="UP001244207"/>
    </source>
</evidence>
<accession>A0AAD8XRD3</accession>
<dbReference type="GO" id="GO:0008270">
    <property type="term" value="F:zinc ion binding"/>
    <property type="evidence" value="ECO:0007669"/>
    <property type="project" value="InterPro"/>
</dbReference>
<gene>
    <name evidence="1" type="ORF">BDZ83DRAFT_759617</name>
</gene>
<comment type="caution">
    <text evidence="1">The sequence shown here is derived from an EMBL/GenBank/DDBJ whole genome shotgun (WGS) entry which is preliminary data.</text>
</comment>
<proteinExistence type="predicted"/>
<dbReference type="Proteomes" id="UP001244207">
    <property type="component" value="Unassembled WGS sequence"/>
</dbReference>
<dbReference type="EMBL" id="JAHMHS010000001">
    <property type="protein sequence ID" value="KAK1731961.1"/>
    <property type="molecule type" value="Genomic_DNA"/>
</dbReference>
<sequence>MPPPVNLPTPAAGDIFTHSGSLKVTNAAANIFVVYNFDAKKANRCPSSLTVDFVMGNVYLIDASLCSYWETNRVFGNLVKGLGLPFEGWFEGDNSIDTVYDDIVCAIDGQLPTCCSIGTIAGNLITVADLTTPGGNEQTQPPSVTTSYVYGCRLLESHISYGGGLHRARSAWASMTFAPVWPASLPTNGISHPTQMGTSGTGHTLKTSVMDCHDAPEYRKAEQEEKKLERGVDNLFLQTISGQTIATAEQGLRQVPSSYMPQTSTGPENQLDGISDSSCERLICANCCRGGHEVKDCIGPVDIDGFIAACPICNVRGHTFTSCSKLNVFKKTAKRNLQFLYLVQYRQNKPPILSTTCWIAVWAAKDCPRIQLPHTKEFARMIGKGLIPNYPDWRTYDYSASLSSRDAANVALLRDPSTEYEYGRPSSLFPGTQGTSIGQGYNVVRAKMQRLGINLLPNAPNPAALQSRRMKKQVKRDQVKRDRTKAALVQGDGSRFATGANCTTVQRYFPALPAKPVSTSPTIINIKEEVID</sequence>
<dbReference type="AlphaFoldDB" id="A0AAD8XRD3"/>
<dbReference type="RefSeq" id="XP_060372016.1">
    <property type="nucleotide sequence ID" value="XM_060515148.1"/>
</dbReference>
<evidence type="ECO:0000313" key="1">
    <source>
        <dbReference type="EMBL" id="KAK1731961.1"/>
    </source>
</evidence>
<organism evidence="1 2">
    <name type="scientific">Glomerella acutata</name>
    <name type="common">Colletotrichum acutatum</name>
    <dbReference type="NCBI Taxonomy" id="27357"/>
    <lineage>
        <taxon>Eukaryota</taxon>
        <taxon>Fungi</taxon>
        <taxon>Dikarya</taxon>
        <taxon>Ascomycota</taxon>
        <taxon>Pezizomycotina</taxon>
        <taxon>Sordariomycetes</taxon>
        <taxon>Hypocreomycetidae</taxon>
        <taxon>Glomerellales</taxon>
        <taxon>Glomerellaceae</taxon>
        <taxon>Colletotrichum</taxon>
        <taxon>Colletotrichum acutatum species complex</taxon>
    </lineage>
</organism>
<protein>
    <recommendedName>
        <fullName evidence="3">CCHC-type domain-containing protein</fullName>
    </recommendedName>
</protein>
<evidence type="ECO:0008006" key="3">
    <source>
        <dbReference type="Google" id="ProtNLM"/>
    </source>
</evidence>
<dbReference type="GeneID" id="85399046"/>
<name>A0AAD8XRD3_GLOAC</name>
<dbReference type="SUPFAM" id="SSF57756">
    <property type="entry name" value="Retrovirus zinc finger-like domains"/>
    <property type="match status" value="1"/>
</dbReference>
<dbReference type="GO" id="GO:0003676">
    <property type="term" value="F:nucleic acid binding"/>
    <property type="evidence" value="ECO:0007669"/>
    <property type="project" value="InterPro"/>
</dbReference>
<keyword evidence="2" id="KW-1185">Reference proteome</keyword>